<dbReference type="Pfam" id="PF00069">
    <property type="entry name" value="Pkinase"/>
    <property type="match status" value="1"/>
</dbReference>
<evidence type="ECO:0000256" key="3">
    <source>
        <dbReference type="ARBA" id="ARBA00022741"/>
    </source>
</evidence>
<evidence type="ECO:0000256" key="6">
    <source>
        <dbReference type="PROSITE-ProRule" id="PRU00192"/>
    </source>
</evidence>
<dbReference type="PROSITE" id="PS00108">
    <property type="entry name" value="PROTEIN_KINASE_ST"/>
    <property type="match status" value="1"/>
</dbReference>
<dbReference type="InterPro" id="IPR050660">
    <property type="entry name" value="NEK_Ser/Thr_kinase"/>
</dbReference>
<dbReference type="OrthoDB" id="354826at2759"/>
<dbReference type="GO" id="GO:0005524">
    <property type="term" value="F:ATP binding"/>
    <property type="evidence" value="ECO:0007669"/>
    <property type="project" value="UniProtKB-KW"/>
</dbReference>
<dbReference type="InterPro" id="IPR001452">
    <property type="entry name" value="SH3_domain"/>
</dbReference>
<dbReference type="EMBL" id="SNRW01008955">
    <property type="protein sequence ID" value="KAA6378728.1"/>
    <property type="molecule type" value="Genomic_DNA"/>
</dbReference>
<keyword evidence="1 6" id="KW-0728">SH3 domain</keyword>
<dbReference type="InterPro" id="IPR000719">
    <property type="entry name" value="Prot_kinase_dom"/>
</dbReference>
<keyword evidence="3" id="KW-0547">Nucleotide-binding</keyword>
<evidence type="ECO:0000313" key="9">
    <source>
        <dbReference type="EMBL" id="KAA6378728.1"/>
    </source>
</evidence>
<evidence type="ECO:0000256" key="4">
    <source>
        <dbReference type="ARBA" id="ARBA00022777"/>
    </source>
</evidence>
<keyword evidence="2" id="KW-0808">Transferase</keyword>
<comment type="caution">
    <text evidence="9">The sequence shown here is derived from an EMBL/GenBank/DDBJ whole genome shotgun (WGS) entry which is preliminary data.</text>
</comment>
<feature type="domain" description="Protein kinase" evidence="8">
    <location>
        <begin position="134"/>
        <end position="373"/>
    </location>
</feature>
<proteinExistence type="predicted"/>
<dbReference type="PANTHER" id="PTHR43671:SF106">
    <property type="entry name" value="NIMA-LIKE KINASE"/>
    <property type="match status" value="1"/>
</dbReference>
<evidence type="ECO:0000259" key="7">
    <source>
        <dbReference type="PROSITE" id="PS50002"/>
    </source>
</evidence>
<gene>
    <name evidence="9" type="ORF">EZS28_025745</name>
</gene>
<dbReference type="SUPFAM" id="SSF56112">
    <property type="entry name" value="Protein kinase-like (PK-like)"/>
    <property type="match status" value="1"/>
</dbReference>
<keyword evidence="5" id="KW-0067">ATP-binding</keyword>
<dbReference type="SUPFAM" id="SSF50044">
    <property type="entry name" value="SH3-domain"/>
    <property type="match status" value="1"/>
</dbReference>
<protein>
    <submittedName>
        <fullName evidence="9">Putative CAMK family protein kinase</fullName>
    </submittedName>
</protein>
<dbReference type="InterPro" id="IPR011009">
    <property type="entry name" value="Kinase-like_dom_sf"/>
</dbReference>
<evidence type="ECO:0000259" key="8">
    <source>
        <dbReference type="PROSITE" id="PS50011"/>
    </source>
</evidence>
<evidence type="ECO:0000256" key="2">
    <source>
        <dbReference type="ARBA" id="ARBA00022679"/>
    </source>
</evidence>
<dbReference type="AlphaFoldDB" id="A0A5J4V8B6"/>
<dbReference type="GO" id="GO:0004674">
    <property type="term" value="F:protein serine/threonine kinase activity"/>
    <property type="evidence" value="ECO:0007669"/>
    <property type="project" value="TreeGrafter"/>
</dbReference>
<accession>A0A5J4V8B6</accession>
<sequence length="373" mass="43340">MSLCLFQSIQNFVIYGWSQEKIRSFGPKFERLLYAINDSYKKVTNITTLLNSPANFQGIENLPDNSQFISCGSDRFTTYFDVFGRNKLHEVNNMTSENHIFEVISDYQGRGEFLCVKKGDIVNVIKKELVWFTVEKDGLIGKVPAGKLRKLRHKQTGVLYVMKRVDYLDENDKKIADQEITQMRKLTSQYTVKLIWSFVDREDKYIVSEYCSCGDLRKYIGELQTLPEVERLERVLELFAQIILGLEFMHSQGVLHRDIKPENIFIMEDGSIRLGDFGLSKILLENEYATVAGTRYYMAPEVYLEKKMFFRTDVYACGVVIFELLVGKHPFLVEKDDKETVKNIIQGKLEQKMPEFVPAELKDLIFSMINPLR</sequence>
<dbReference type="PANTHER" id="PTHR43671">
    <property type="entry name" value="SERINE/THREONINE-PROTEIN KINASE NEK"/>
    <property type="match status" value="1"/>
</dbReference>
<dbReference type="Proteomes" id="UP000324800">
    <property type="component" value="Unassembled WGS sequence"/>
</dbReference>
<organism evidence="9 10">
    <name type="scientific">Streblomastix strix</name>
    <dbReference type="NCBI Taxonomy" id="222440"/>
    <lineage>
        <taxon>Eukaryota</taxon>
        <taxon>Metamonada</taxon>
        <taxon>Preaxostyla</taxon>
        <taxon>Oxymonadida</taxon>
        <taxon>Streblomastigidae</taxon>
        <taxon>Streblomastix</taxon>
    </lineage>
</organism>
<dbReference type="InterPro" id="IPR036028">
    <property type="entry name" value="SH3-like_dom_sf"/>
</dbReference>
<keyword evidence="4 9" id="KW-0418">Kinase</keyword>
<evidence type="ECO:0000256" key="5">
    <source>
        <dbReference type="ARBA" id="ARBA00022840"/>
    </source>
</evidence>
<dbReference type="PROSITE" id="PS50002">
    <property type="entry name" value="SH3"/>
    <property type="match status" value="1"/>
</dbReference>
<dbReference type="InterPro" id="IPR008271">
    <property type="entry name" value="Ser/Thr_kinase_AS"/>
</dbReference>
<reference evidence="9 10" key="1">
    <citation type="submission" date="2019-03" db="EMBL/GenBank/DDBJ databases">
        <title>Single cell metagenomics reveals metabolic interactions within the superorganism composed of flagellate Streblomastix strix and complex community of Bacteroidetes bacteria on its surface.</title>
        <authorList>
            <person name="Treitli S.C."/>
            <person name="Kolisko M."/>
            <person name="Husnik F."/>
            <person name="Keeling P."/>
            <person name="Hampl V."/>
        </authorList>
    </citation>
    <scope>NUCLEOTIDE SEQUENCE [LARGE SCALE GENOMIC DNA]</scope>
    <source>
        <strain evidence="9">ST1C</strain>
    </source>
</reference>
<dbReference type="Gene3D" id="1.10.510.10">
    <property type="entry name" value="Transferase(Phosphotransferase) domain 1"/>
    <property type="match status" value="1"/>
</dbReference>
<dbReference type="PROSITE" id="PS50011">
    <property type="entry name" value="PROTEIN_KINASE_DOM"/>
    <property type="match status" value="1"/>
</dbReference>
<evidence type="ECO:0000256" key="1">
    <source>
        <dbReference type="ARBA" id="ARBA00022443"/>
    </source>
</evidence>
<name>A0A5J4V8B6_9EUKA</name>
<feature type="domain" description="SH3" evidence="7">
    <location>
        <begin position="96"/>
        <end position="153"/>
    </location>
</feature>
<evidence type="ECO:0000313" key="10">
    <source>
        <dbReference type="Proteomes" id="UP000324800"/>
    </source>
</evidence>
<dbReference type="SMART" id="SM00220">
    <property type="entry name" value="S_TKc"/>
    <property type="match status" value="1"/>
</dbReference>